<protein>
    <submittedName>
        <fullName evidence="1">Uncharacterized protein</fullName>
    </submittedName>
</protein>
<gene>
    <name evidence="1" type="ORF">VCHENC02_0995</name>
</gene>
<proteinExistence type="predicted"/>
<dbReference type="AlphaFoldDB" id="A0A454D4E3"/>
<evidence type="ECO:0000313" key="2">
    <source>
        <dbReference type="Proteomes" id="UP000008367"/>
    </source>
</evidence>
<evidence type="ECO:0000313" key="1">
    <source>
        <dbReference type="EMBL" id="EKM33568.1"/>
    </source>
</evidence>
<organism evidence="1 2">
    <name type="scientific">Vibrio harveyi</name>
    <name type="common">Beneckea harveyi</name>
    <dbReference type="NCBI Taxonomy" id="669"/>
    <lineage>
        <taxon>Bacteria</taxon>
        <taxon>Pseudomonadati</taxon>
        <taxon>Pseudomonadota</taxon>
        <taxon>Gammaproteobacteria</taxon>
        <taxon>Vibrionales</taxon>
        <taxon>Vibrionaceae</taxon>
        <taxon>Vibrio</taxon>
    </lineage>
</organism>
<dbReference type="Proteomes" id="UP000008367">
    <property type="component" value="Unassembled WGS sequence"/>
</dbReference>
<sequence>MPQRVLELTGPSAMFFILSKNQKGWLHKISVFSELEKGTT</sequence>
<dbReference type="EMBL" id="AJSR01000214">
    <property type="protein sequence ID" value="EKM33568.1"/>
    <property type="molecule type" value="Genomic_DNA"/>
</dbReference>
<reference evidence="1 2" key="1">
    <citation type="submission" date="2012-10" db="EMBL/GenBank/DDBJ databases">
        <title>Genome sequence of Vibrio Cholerae HENC-02.</title>
        <authorList>
            <person name="Eppinger M."/>
            <person name="Hasan N.A."/>
            <person name="Sengamalay N."/>
            <person name="Hine E."/>
            <person name="Su Q."/>
            <person name="Daugherty S.C."/>
            <person name="Young S."/>
            <person name="Sadzewicz L."/>
            <person name="Tallon L."/>
            <person name="Cebula T.A."/>
            <person name="Ravel J."/>
            <person name="Colwell R.R."/>
        </authorList>
    </citation>
    <scope>NUCLEOTIDE SEQUENCE [LARGE SCALE GENOMIC DNA]</scope>
    <source>
        <strain evidence="1 2">HENC-02</strain>
    </source>
</reference>
<name>A0A454D4E3_VIBHA</name>
<accession>A0A454D4E3</accession>
<comment type="caution">
    <text evidence="1">The sequence shown here is derived from an EMBL/GenBank/DDBJ whole genome shotgun (WGS) entry which is preliminary data.</text>
</comment>